<gene>
    <name evidence="1" type="ORF">LCGC14_3012890</name>
</gene>
<comment type="caution">
    <text evidence="1">The sequence shown here is derived from an EMBL/GenBank/DDBJ whole genome shotgun (WGS) entry which is preliminary data.</text>
</comment>
<evidence type="ECO:0000313" key="1">
    <source>
        <dbReference type="EMBL" id="KKK61583.1"/>
    </source>
</evidence>
<accession>A0A0F8WY47</accession>
<dbReference type="AlphaFoldDB" id="A0A0F8WY47"/>
<proteinExistence type="predicted"/>
<name>A0A0F8WY47_9ZZZZ</name>
<sequence>MRILILTCDKNKDLVHVFLHFYKKYWPDNPYETTILTQESFLYIKDTNVFYTGVSSWSSEFLYYLKLEKSMNEKFIFIHEDCFFTKPVDTKRVKEAENLCQGNVGCVRLNHAPKRYLTEHAIKTDIKGFREYPTDRRFSFTSQAAIWQKKYLLEVMRPGESCWETEKNGIARLKEMKTDWRILWPEINIINYPPRGLIRKGILEPPALRWAKSELSEDSMEYKILEDRIQMQREGRC</sequence>
<reference evidence="1" key="1">
    <citation type="journal article" date="2015" name="Nature">
        <title>Complex archaea that bridge the gap between prokaryotes and eukaryotes.</title>
        <authorList>
            <person name="Spang A."/>
            <person name="Saw J.H."/>
            <person name="Jorgensen S.L."/>
            <person name="Zaremba-Niedzwiedzka K."/>
            <person name="Martijn J."/>
            <person name="Lind A.E."/>
            <person name="van Eijk R."/>
            <person name="Schleper C."/>
            <person name="Guy L."/>
            <person name="Ettema T.J."/>
        </authorList>
    </citation>
    <scope>NUCLEOTIDE SEQUENCE</scope>
</reference>
<protein>
    <submittedName>
        <fullName evidence="1">Uncharacterized protein</fullName>
    </submittedName>
</protein>
<organism evidence="1">
    <name type="scientific">marine sediment metagenome</name>
    <dbReference type="NCBI Taxonomy" id="412755"/>
    <lineage>
        <taxon>unclassified sequences</taxon>
        <taxon>metagenomes</taxon>
        <taxon>ecological metagenomes</taxon>
    </lineage>
</organism>
<dbReference type="EMBL" id="LAZR01062405">
    <property type="protein sequence ID" value="KKK61583.1"/>
    <property type="molecule type" value="Genomic_DNA"/>
</dbReference>